<sequence length="227" mass="24402">MEKAEGVVRTVHEALGRALDRLRDDPGFRTGLTPGDPRLEGTRVAMTAVVDELEVRVAPVMAAWADMVRRGAGAHPRIAPYHPRVAFAAFVEATRVAHASFATYTGRGVETLLTLSKQQLDIAVAGLDEPPPLPKPTPKATPTSADGPTGRIGARPSAGPRFYEDPDEQRRQALLDGLYERALPLAEAIADTAPAPGSARAGSDSGIPGPYDDVREPWYRRALRRRG</sequence>
<feature type="compositionally biased region" description="Basic and acidic residues" evidence="1">
    <location>
        <begin position="162"/>
        <end position="171"/>
    </location>
</feature>
<evidence type="ECO:0000256" key="1">
    <source>
        <dbReference type="SAM" id="MobiDB-lite"/>
    </source>
</evidence>
<organism evidence="2 3">
    <name type="scientific">Amycolatopsis thermalba</name>
    <dbReference type="NCBI Taxonomy" id="944492"/>
    <lineage>
        <taxon>Bacteria</taxon>
        <taxon>Bacillati</taxon>
        <taxon>Actinomycetota</taxon>
        <taxon>Actinomycetes</taxon>
        <taxon>Pseudonocardiales</taxon>
        <taxon>Pseudonocardiaceae</taxon>
        <taxon>Amycolatopsis</taxon>
    </lineage>
</organism>
<feature type="compositionally biased region" description="Pro residues" evidence="1">
    <location>
        <begin position="129"/>
        <end position="139"/>
    </location>
</feature>
<proteinExistence type="predicted"/>
<keyword evidence="3" id="KW-1185">Reference proteome</keyword>
<name>A0ABY4NZ05_9PSEU</name>
<protein>
    <submittedName>
        <fullName evidence="2">Uncharacterized protein</fullName>
    </submittedName>
</protein>
<evidence type="ECO:0000313" key="3">
    <source>
        <dbReference type="Proteomes" id="UP000830158"/>
    </source>
</evidence>
<dbReference type="Proteomes" id="UP000830158">
    <property type="component" value="Chromosome"/>
</dbReference>
<feature type="region of interest" description="Disordered" evidence="1">
    <location>
        <begin position="127"/>
        <end position="171"/>
    </location>
</feature>
<accession>A0ABY4NZ05</accession>
<dbReference type="EMBL" id="CP091196">
    <property type="protein sequence ID" value="UQS25289.1"/>
    <property type="molecule type" value="Genomic_DNA"/>
</dbReference>
<feature type="region of interest" description="Disordered" evidence="1">
    <location>
        <begin position="192"/>
        <end position="214"/>
    </location>
</feature>
<gene>
    <name evidence="2" type="ORF">L1857_22000</name>
</gene>
<dbReference type="RefSeq" id="WP_116114166.1">
    <property type="nucleotide sequence ID" value="NZ_CP091196.1"/>
</dbReference>
<reference evidence="2" key="1">
    <citation type="submission" date="2022-01" db="EMBL/GenBank/DDBJ databases">
        <title>PSI-footprinting approach for the identification of protein synthesis inhibitor producers.</title>
        <authorList>
            <person name="Handel F."/>
            <person name="Kulik A."/>
            <person name="Wex K.W."/>
            <person name="Berscheid A."/>
            <person name="Saur J.S."/>
            <person name="Winkler A."/>
            <person name="Wibberg D."/>
            <person name="Kalinowski J."/>
            <person name="Broetz-Oesterhelt H."/>
            <person name="Mast Y."/>
        </authorList>
    </citation>
    <scope>NUCLEOTIDE SEQUENCE</scope>
    <source>
        <strain evidence="2">KNN 49.3e</strain>
    </source>
</reference>
<evidence type="ECO:0000313" key="2">
    <source>
        <dbReference type="EMBL" id="UQS25289.1"/>
    </source>
</evidence>